<protein>
    <submittedName>
        <fullName evidence="2">Uncharacterized protein</fullName>
    </submittedName>
</protein>
<dbReference type="Proteomes" id="UP000887565">
    <property type="component" value="Unplaced"/>
</dbReference>
<sequence>MEKCTFQDHQLGSVIKNDDQLCLVHAVYFMVGEQMQLNFTINVKVSRNNRWPLVKVGAWVYIKFSTMAILLGRAA</sequence>
<reference evidence="2" key="1">
    <citation type="submission" date="2022-11" db="UniProtKB">
        <authorList>
            <consortium name="WormBaseParasite"/>
        </authorList>
    </citation>
    <scope>IDENTIFICATION</scope>
</reference>
<organism evidence="1 2">
    <name type="scientific">Romanomermis culicivorax</name>
    <name type="common">Nematode worm</name>
    <dbReference type="NCBI Taxonomy" id="13658"/>
    <lineage>
        <taxon>Eukaryota</taxon>
        <taxon>Metazoa</taxon>
        <taxon>Ecdysozoa</taxon>
        <taxon>Nematoda</taxon>
        <taxon>Enoplea</taxon>
        <taxon>Dorylaimia</taxon>
        <taxon>Mermithida</taxon>
        <taxon>Mermithoidea</taxon>
        <taxon>Mermithidae</taxon>
        <taxon>Romanomermis</taxon>
    </lineage>
</organism>
<name>A0A915KF81_ROMCU</name>
<evidence type="ECO:0000313" key="1">
    <source>
        <dbReference type="Proteomes" id="UP000887565"/>
    </source>
</evidence>
<keyword evidence="1" id="KW-1185">Reference proteome</keyword>
<evidence type="ECO:0000313" key="2">
    <source>
        <dbReference type="WBParaSite" id="nRc.2.0.1.t36614-RA"/>
    </source>
</evidence>
<dbReference type="WBParaSite" id="nRc.2.0.1.t36614-RA">
    <property type="protein sequence ID" value="nRc.2.0.1.t36614-RA"/>
    <property type="gene ID" value="nRc.2.0.1.g36614"/>
</dbReference>
<dbReference type="AlphaFoldDB" id="A0A915KF81"/>
<accession>A0A915KF81</accession>
<proteinExistence type="predicted"/>